<dbReference type="EMBL" id="VLKR01000018">
    <property type="protein sequence ID" value="TWI18122.1"/>
    <property type="molecule type" value="Genomic_DNA"/>
</dbReference>
<reference evidence="1 2" key="1">
    <citation type="journal article" date="2015" name="Stand. Genomic Sci.">
        <title>Genomic Encyclopedia of Bacterial and Archaeal Type Strains, Phase III: the genomes of soil and plant-associated and newly described type strains.</title>
        <authorList>
            <person name="Whitman W.B."/>
            <person name="Woyke T."/>
            <person name="Klenk H.P."/>
            <person name="Zhou Y."/>
            <person name="Lilburn T.G."/>
            <person name="Beck B.J."/>
            <person name="De Vos P."/>
            <person name="Vandamme P."/>
            <person name="Eisen J.A."/>
            <person name="Garrity G."/>
            <person name="Hugenholtz P."/>
            <person name="Kyrpides N.C."/>
        </authorList>
    </citation>
    <scope>NUCLEOTIDE SEQUENCE [LARGE SCALE GENOMIC DNA]</scope>
    <source>
        <strain evidence="1 2">CGMCC 1.6855</strain>
    </source>
</reference>
<dbReference type="Proteomes" id="UP000315908">
    <property type="component" value="Unassembled WGS sequence"/>
</dbReference>
<name>A0A562ME28_9SPHI</name>
<comment type="caution">
    <text evidence="1">The sequence shown here is derived from an EMBL/GenBank/DDBJ whole genome shotgun (WGS) entry which is preliminary data.</text>
</comment>
<protein>
    <recommendedName>
        <fullName evidence="3">Outer membrane protein beta-barrel domain-containing protein</fullName>
    </recommendedName>
</protein>
<gene>
    <name evidence="1" type="ORF">IQ31_03363</name>
</gene>
<sequence length="193" mass="22137">MHCNYIAYKKQFIYVWKNVKQKKRTIFMKKIFLAVGGMLMFGALSNRAMAQLDNRGAIGGRFGSAQGITYRHTLNSDHALEGIMSIQSNSDFRRFRVVGLYEIYKPLTAGFNWYYGFGGSIGSYKEKDKIIEGQRHSFDSQLNLSIDGIVGIEYNIPQAPFQISLDVKPYFDFLNESSIKLFDPIGFSVRYKF</sequence>
<accession>A0A562ME28</accession>
<evidence type="ECO:0000313" key="1">
    <source>
        <dbReference type="EMBL" id="TWI18122.1"/>
    </source>
</evidence>
<evidence type="ECO:0000313" key="2">
    <source>
        <dbReference type="Proteomes" id="UP000315908"/>
    </source>
</evidence>
<dbReference type="AlphaFoldDB" id="A0A562ME28"/>
<organism evidence="1 2">
    <name type="scientific">Sphingobacterium siyangense</name>
    <dbReference type="NCBI Taxonomy" id="459529"/>
    <lineage>
        <taxon>Bacteria</taxon>
        <taxon>Pseudomonadati</taxon>
        <taxon>Bacteroidota</taxon>
        <taxon>Sphingobacteriia</taxon>
        <taxon>Sphingobacteriales</taxon>
        <taxon>Sphingobacteriaceae</taxon>
        <taxon>Sphingobacterium</taxon>
    </lineage>
</organism>
<proteinExistence type="predicted"/>
<evidence type="ECO:0008006" key="3">
    <source>
        <dbReference type="Google" id="ProtNLM"/>
    </source>
</evidence>